<name>A0A8X7PCM9_BRACI</name>
<organism evidence="1 2">
    <name type="scientific">Brassica carinata</name>
    <name type="common">Ethiopian mustard</name>
    <name type="synonym">Abyssinian cabbage</name>
    <dbReference type="NCBI Taxonomy" id="52824"/>
    <lineage>
        <taxon>Eukaryota</taxon>
        <taxon>Viridiplantae</taxon>
        <taxon>Streptophyta</taxon>
        <taxon>Embryophyta</taxon>
        <taxon>Tracheophyta</taxon>
        <taxon>Spermatophyta</taxon>
        <taxon>Magnoliopsida</taxon>
        <taxon>eudicotyledons</taxon>
        <taxon>Gunneridae</taxon>
        <taxon>Pentapetalae</taxon>
        <taxon>rosids</taxon>
        <taxon>malvids</taxon>
        <taxon>Brassicales</taxon>
        <taxon>Brassicaceae</taxon>
        <taxon>Brassiceae</taxon>
        <taxon>Brassica</taxon>
    </lineage>
</organism>
<comment type="caution">
    <text evidence="1">The sequence shown here is derived from an EMBL/GenBank/DDBJ whole genome shotgun (WGS) entry which is preliminary data.</text>
</comment>
<proteinExistence type="predicted"/>
<accession>A0A8X7PCM9</accession>
<keyword evidence="2" id="KW-1185">Reference proteome</keyword>
<dbReference type="Proteomes" id="UP000886595">
    <property type="component" value="Unassembled WGS sequence"/>
</dbReference>
<dbReference type="AlphaFoldDB" id="A0A8X7PCM9"/>
<sequence length="73" mass="8131">MLRSSPSLVSIFNRSSHYNRSTSELSQSTGKLRCHCGVHDSIATLVVMLFSRVPRGRCCPKRCDLSLLFTTVS</sequence>
<reference evidence="1 2" key="1">
    <citation type="submission" date="2020-02" db="EMBL/GenBank/DDBJ databases">
        <authorList>
            <person name="Ma Q."/>
            <person name="Huang Y."/>
            <person name="Song X."/>
            <person name="Pei D."/>
        </authorList>
    </citation>
    <scope>NUCLEOTIDE SEQUENCE [LARGE SCALE GENOMIC DNA]</scope>
    <source>
        <strain evidence="1">Sxm20200214</strain>
        <tissue evidence="1">Leaf</tissue>
    </source>
</reference>
<gene>
    <name evidence="1" type="ORF">Bca52824_087881</name>
</gene>
<evidence type="ECO:0000313" key="1">
    <source>
        <dbReference type="EMBL" id="KAG2248253.1"/>
    </source>
</evidence>
<evidence type="ECO:0000313" key="2">
    <source>
        <dbReference type="Proteomes" id="UP000886595"/>
    </source>
</evidence>
<protein>
    <submittedName>
        <fullName evidence="1">Uncharacterized protein</fullName>
    </submittedName>
</protein>
<dbReference type="EMBL" id="JAAMPC010000017">
    <property type="protein sequence ID" value="KAG2248253.1"/>
    <property type="molecule type" value="Genomic_DNA"/>
</dbReference>